<dbReference type="GO" id="GO:0005509">
    <property type="term" value="F:calcium ion binding"/>
    <property type="evidence" value="ECO:0007669"/>
    <property type="project" value="InterPro"/>
</dbReference>
<evidence type="ECO:0000313" key="3">
    <source>
        <dbReference type="Proteomes" id="UP000248349"/>
    </source>
</evidence>
<feature type="compositionally biased region" description="Polar residues" evidence="1">
    <location>
        <begin position="368"/>
        <end position="377"/>
    </location>
</feature>
<dbReference type="GO" id="GO:0001786">
    <property type="term" value="F:phosphatidylserine binding"/>
    <property type="evidence" value="ECO:0007669"/>
    <property type="project" value="TreeGrafter"/>
</dbReference>
<feature type="region of interest" description="Disordered" evidence="1">
    <location>
        <begin position="322"/>
        <end position="504"/>
    </location>
</feature>
<feature type="compositionally biased region" description="Acidic residues" evidence="1">
    <location>
        <begin position="106"/>
        <end position="118"/>
    </location>
</feature>
<sequence>MSLQVGDPRSRGRSKSPGGRIRDRSKSRDSRTLDHNYLSSAPVDGNLRTRSRSRGAAPGIEHGRDYYYQSDSGESKGAKRDSRYHSSAQRRDARYDSYSENNSYSDSEDDALAYGDLPDDDLERAYYGYKGTNRAASPRHGGPMMSGALNPSVPQVGASGRPAEGINDQVPGSHPSYARPDPFRYAAQSQHPHAQPHPAYYGGPSASSAAPSNWAPIPECERPGFVPPTSQGHSQVMPGAFPAGSSQPDMPATTAAAPMPTYRYVDPGTQNGRPLSVSATNVYAPGVGSSSHQRSMSSDAAVKPSYAAPAPFQYAQVDPNVKYSSKSAASNETKPVAHSTTPQFSKGGGKPANDAPYSGVKYTAAPQFAQTPISRQESGPHYVEIAPGNRTVSRPHSHSVSSAHNLTVAGPDPTQRPVSPLQEPYKGTYQSISPMPSPIVISSRLDDDVSDLELVGTSSDEGKREHRRKKSRNERELKPDHVKRESSRVRHERHGSTGPDSLVVITPSSNRKRVTFYDAGPDALALQQALNHTRHIDNKTLIKVLPHLTSDEMLDLRKEYKKHVKVHGKGVNLAKHIRLTLGNSAFGKVCYATALGRWESEAFWANCYYQSSTSRRELLIESLFGRTNSEISEIKECFRDSRYSDSLEKCMKAELKADKFRMAILLALEETRQSERDPLDSELVERDVHELHRALVSRHGGETSMIYIIVRRSDSHLREVLRTYEKFYEHNFTRAMMAKSQNLVGETLAHILNGAINRPMRDALLLHQALRESRTGKERSELLISRLVRLHWEPRHLEKVKTDFRQRYRERLEDAIAEEVLTSSGGSEWGEFCIELARSSKTLVGRG</sequence>
<dbReference type="GeneID" id="37075627"/>
<evidence type="ECO:0000313" key="2">
    <source>
        <dbReference type="EMBL" id="PYH47797.1"/>
    </source>
</evidence>
<feature type="region of interest" description="Disordered" evidence="1">
    <location>
        <begin position="1"/>
        <end position="118"/>
    </location>
</feature>
<feature type="compositionally biased region" description="Basic and acidic residues" evidence="1">
    <location>
        <begin position="73"/>
        <end position="97"/>
    </location>
</feature>
<dbReference type="SUPFAM" id="SSF47874">
    <property type="entry name" value="Annexin"/>
    <property type="match status" value="1"/>
</dbReference>
<reference evidence="2 3" key="1">
    <citation type="submission" date="2016-12" db="EMBL/GenBank/DDBJ databases">
        <title>The genomes of Aspergillus section Nigri reveals drivers in fungal speciation.</title>
        <authorList>
            <consortium name="DOE Joint Genome Institute"/>
            <person name="Vesth T.C."/>
            <person name="Nybo J."/>
            <person name="Theobald S."/>
            <person name="Brandl J."/>
            <person name="Frisvad J.C."/>
            <person name="Nielsen K.F."/>
            <person name="Lyhne E.K."/>
            <person name="Kogle M.E."/>
            <person name="Kuo A."/>
            <person name="Riley R."/>
            <person name="Clum A."/>
            <person name="Nolan M."/>
            <person name="Lipzen A."/>
            <person name="Salamov A."/>
            <person name="Henrissat B."/>
            <person name="Wiebenga A."/>
            <person name="De Vries R.P."/>
            <person name="Grigoriev I.V."/>
            <person name="Mortensen U.H."/>
            <person name="Andersen M.R."/>
            <person name="Baker S.E."/>
        </authorList>
    </citation>
    <scope>NUCLEOTIDE SEQUENCE [LARGE SCALE GENOMIC DNA]</scope>
    <source>
        <strain evidence="2 3">JOP 1030-1</strain>
    </source>
</reference>
<gene>
    <name evidence="2" type="ORF">BP01DRAFT_354334</name>
</gene>
<feature type="compositionally biased region" description="Basic and acidic residues" evidence="1">
    <location>
        <begin position="20"/>
        <end position="34"/>
    </location>
</feature>
<dbReference type="PANTHER" id="PTHR10502">
    <property type="entry name" value="ANNEXIN"/>
    <property type="match status" value="1"/>
</dbReference>
<feature type="compositionally biased region" description="Polar residues" evidence="1">
    <location>
        <begin position="390"/>
        <end position="405"/>
    </location>
</feature>
<feature type="compositionally biased region" description="Low complexity" evidence="1">
    <location>
        <begin position="198"/>
        <end position="212"/>
    </location>
</feature>
<dbReference type="STRING" id="1450539.A0A318ZLM8"/>
<dbReference type="GO" id="GO:0005544">
    <property type="term" value="F:calcium-dependent phospholipid binding"/>
    <property type="evidence" value="ECO:0007669"/>
    <property type="project" value="InterPro"/>
</dbReference>
<feature type="compositionally biased region" description="Basic and acidic residues" evidence="1">
    <location>
        <begin position="473"/>
        <end position="489"/>
    </location>
</feature>
<feature type="region of interest" description="Disordered" evidence="1">
    <location>
        <begin position="132"/>
        <end position="255"/>
    </location>
</feature>
<feature type="compositionally biased region" description="Low complexity" evidence="1">
    <location>
        <begin position="431"/>
        <end position="443"/>
    </location>
</feature>
<dbReference type="GO" id="GO:0005886">
    <property type="term" value="C:plasma membrane"/>
    <property type="evidence" value="ECO:0007669"/>
    <property type="project" value="TreeGrafter"/>
</dbReference>
<dbReference type="EMBL" id="KZ821223">
    <property type="protein sequence ID" value="PYH47797.1"/>
    <property type="molecule type" value="Genomic_DNA"/>
</dbReference>
<dbReference type="PANTHER" id="PTHR10502:SF107">
    <property type="entry name" value="ANNEXIN ANXC4 (AFU_ORTHOLOGUE AFUA_3G07020)"/>
    <property type="match status" value="1"/>
</dbReference>
<dbReference type="GO" id="GO:0005634">
    <property type="term" value="C:nucleus"/>
    <property type="evidence" value="ECO:0007669"/>
    <property type="project" value="TreeGrafter"/>
</dbReference>
<dbReference type="OrthoDB" id="2134400at2759"/>
<evidence type="ECO:0000256" key="1">
    <source>
        <dbReference type="SAM" id="MobiDB-lite"/>
    </source>
</evidence>
<dbReference type="AlphaFoldDB" id="A0A318ZLM8"/>
<protein>
    <submittedName>
        <fullName evidence="2">Annexin</fullName>
    </submittedName>
</protein>
<dbReference type="InterPro" id="IPR037104">
    <property type="entry name" value="Annexin_sf"/>
</dbReference>
<dbReference type="GO" id="GO:0012506">
    <property type="term" value="C:vesicle membrane"/>
    <property type="evidence" value="ECO:0007669"/>
    <property type="project" value="TreeGrafter"/>
</dbReference>
<accession>A0A318ZLM8</accession>
<dbReference type="Proteomes" id="UP000248349">
    <property type="component" value="Unassembled WGS sequence"/>
</dbReference>
<name>A0A318ZLM8_9EURO</name>
<feature type="compositionally biased region" description="Polar residues" evidence="1">
    <location>
        <begin position="322"/>
        <end position="344"/>
    </location>
</feature>
<keyword evidence="3" id="KW-1185">Reference proteome</keyword>
<organism evidence="2 3">
    <name type="scientific">Aspergillus saccharolyticus JOP 1030-1</name>
    <dbReference type="NCBI Taxonomy" id="1450539"/>
    <lineage>
        <taxon>Eukaryota</taxon>
        <taxon>Fungi</taxon>
        <taxon>Dikarya</taxon>
        <taxon>Ascomycota</taxon>
        <taxon>Pezizomycotina</taxon>
        <taxon>Eurotiomycetes</taxon>
        <taxon>Eurotiomycetidae</taxon>
        <taxon>Eurotiales</taxon>
        <taxon>Aspergillaceae</taxon>
        <taxon>Aspergillus</taxon>
        <taxon>Aspergillus subgen. Circumdati</taxon>
    </lineage>
</organism>
<dbReference type="Gene3D" id="1.10.220.10">
    <property type="entry name" value="Annexin"/>
    <property type="match status" value="3"/>
</dbReference>
<dbReference type="GO" id="GO:0005737">
    <property type="term" value="C:cytoplasm"/>
    <property type="evidence" value="ECO:0007669"/>
    <property type="project" value="TreeGrafter"/>
</dbReference>
<dbReference type="RefSeq" id="XP_025433779.1">
    <property type="nucleotide sequence ID" value="XM_025574399.1"/>
</dbReference>
<proteinExistence type="predicted"/>